<keyword evidence="7" id="KW-1185">Reference proteome</keyword>
<proteinExistence type="predicted"/>
<dbReference type="Gene3D" id="2.60.40.3210">
    <property type="entry name" value="Zona pellucida, ZP-N domain"/>
    <property type="match status" value="1"/>
</dbReference>
<dbReference type="PROSITE" id="PS51034">
    <property type="entry name" value="ZP_2"/>
    <property type="match status" value="1"/>
</dbReference>
<dbReference type="InterPro" id="IPR055355">
    <property type="entry name" value="ZP-C"/>
</dbReference>
<feature type="transmembrane region" description="Helical" evidence="4">
    <location>
        <begin position="391"/>
        <end position="412"/>
    </location>
</feature>
<dbReference type="EMBL" id="JAIWYP010000007">
    <property type="protein sequence ID" value="KAH3800390.1"/>
    <property type="molecule type" value="Genomic_DNA"/>
</dbReference>
<evidence type="ECO:0000256" key="2">
    <source>
        <dbReference type="ARBA" id="ARBA00023157"/>
    </source>
</evidence>
<reference evidence="6" key="1">
    <citation type="journal article" date="2019" name="bioRxiv">
        <title>The Genome of the Zebra Mussel, Dreissena polymorpha: A Resource for Invasive Species Research.</title>
        <authorList>
            <person name="McCartney M.A."/>
            <person name="Auch B."/>
            <person name="Kono T."/>
            <person name="Mallez S."/>
            <person name="Zhang Y."/>
            <person name="Obille A."/>
            <person name="Becker A."/>
            <person name="Abrahante J.E."/>
            <person name="Garbe J."/>
            <person name="Badalamenti J.P."/>
            <person name="Herman A."/>
            <person name="Mangelson H."/>
            <person name="Liachko I."/>
            <person name="Sullivan S."/>
            <person name="Sone E.D."/>
            <person name="Koren S."/>
            <person name="Silverstein K.A.T."/>
            <person name="Beckman K.B."/>
            <person name="Gohl D.M."/>
        </authorList>
    </citation>
    <scope>NUCLEOTIDE SEQUENCE</scope>
    <source>
        <strain evidence="6">Duluth1</strain>
        <tissue evidence="6">Whole animal</tissue>
    </source>
</reference>
<dbReference type="Proteomes" id="UP000828390">
    <property type="component" value="Unassembled WGS sequence"/>
</dbReference>
<dbReference type="Gene3D" id="2.60.40.4100">
    <property type="entry name" value="Zona pellucida, ZP-C domain"/>
    <property type="match status" value="1"/>
</dbReference>
<gene>
    <name evidence="6" type="ORF">DPMN_154023</name>
</gene>
<dbReference type="Pfam" id="PF00100">
    <property type="entry name" value="Zona_pellucida"/>
    <property type="match status" value="1"/>
</dbReference>
<name>A0A9D4J6L6_DREPO</name>
<comment type="caution">
    <text evidence="6">The sequence shown here is derived from an EMBL/GenBank/DDBJ whole genome shotgun (WGS) entry which is preliminary data.</text>
</comment>
<dbReference type="InterPro" id="IPR001507">
    <property type="entry name" value="ZP_dom"/>
</dbReference>
<feature type="compositionally biased region" description="Polar residues" evidence="3">
    <location>
        <begin position="357"/>
        <end position="370"/>
    </location>
</feature>
<organism evidence="6 7">
    <name type="scientific">Dreissena polymorpha</name>
    <name type="common">Zebra mussel</name>
    <name type="synonym">Mytilus polymorpha</name>
    <dbReference type="NCBI Taxonomy" id="45954"/>
    <lineage>
        <taxon>Eukaryota</taxon>
        <taxon>Metazoa</taxon>
        <taxon>Spiralia</taxon>
        <taxon>Lophotrochozoa</taxon>
        <taxon>Mollusca</taxon>
        <taxon>Bivalvia</taxon>
        <taxon>Autobranchia</taxon>
        <taxon>Heteroconchia</taxon>
        <taxon>Euheterodonta</taxon>
        <taxon>Imparidentia</taxon>
        <taxon>Neoheterodontei</taxon>
        <taxon>Myida</taxon>
        <taxon>Dreissenoidea</taxon>
        <taxon>Dreissenidae</taxon>
        <taxon>Dreissena</taxon>
    </lineage>
</organism>
<dbReference type="InterPro" id="IPR042235">
    <property type="entry name" value="ZP-C_dom"/>
</dbReference>
<dbReference type="PANTHER" id="PTHR14002">
    <property type="entry name" value="ENDOGLIN/TGF-BETA RECEPTOR TYPE III"/>
    <property type="match status" value="1"/>
</dbReference>
<evidence type="ECO:0000256" key="1">
    <source>
        <dbReference type="ARBA" id="ARBA00022729"/>
    </source>
</evidence>
<evidence type="ECO:0000259" key="5">
    <source>
        <dbReference type="PROSITE" id="PS51034"/>
    </source>
</evidence>
<keyword evidence="4" id="KW-1133">Transmembrane helix</keyword>
<sequence length="454" mass="49171">MDLVRWASYYLDSVALYTAVNNSNRIDIKVPYIVEQKLAPRQIKEVLKNSMTLECDSEQVTVAVPRRELESLQLKVNDLTLLDSSCTAERNSTHVYISSQTGTCQTVTSKIHSGIAHSNVLVIRTPSSVTDHDVDDDSIYGSGMEDIFSGSGDGGIVDDEDFTARSMKVEFTCEAAVDKRTSLSPATVFTLHMYDNSLFMAPISVFPVTVSMTTSSLYVQALASADPTLRAHMLNCWLGADNSDKKPFVHKLVENGCPVDPSVEYLQSGIPQSERLRFTMENYAPPSSIGVHVRLTCDVSLCCIVGDCGANDFPMCQDRSRGCHGNTVHSKTNTASTEISLGPVILTQISTKYQEPSVTQVTDSAGSSRSGVKEGSRSEPVIIEGLESGTVIGIAFAAFIIGAMMMGLLWFIHSHSGSLFSSGPFKQNSAAHNNMENDDVYVETTPGSSVPIST</sequence>
<dbReference type="AlphaFoldDB" id="A0A9D4J6L6"/>
<evidence type="ECO:0000256" key="4">
    <source>
        <dbReference type="SAM" id="Phobius"/>
    </source>
</evidence>
<protein>
    <recommendedName>
        <fullName evidence="5">ZP domain-containing protein</fullName>
    </recommendedName>
</protein>
<evidence type="ECO:0000256" key="3">
    <source>
        <dbReference type="SAM" id="MobiDB-lite"/>
    </source>
</evidence>
<dbReference type="SMART" id="SM00241">
    <property type="entry name" value="ZP"/>
    <property type="match status" value="1"/>
</dbReference>
<keyword evidence="4" id="KW-0472">Membrane</keyword>
<feature type="domain" description="ZP" evidence="5">
    <location>
        <begin position="54"/>
        <end position="323"/>
    </location>
</feature>
<evidence type="ECO:0000313" key="7">
    <source>
        <dbReference type="Proteomes" id="UP000828390"/>
    </source>
</evidence>
<feature type="region of interest" description="Disordered" evidence="3">
    <location>
        <begin position="357"/>
        <end position="377"/>
    </location>
</feature>
<reference evidence="6" key="2">
    <citation type="submission" date="2020-11" db="EMBL/GenBank/DDBJ databases">
        <authorList>
            <person name="McCartney M.A."/>
            <person name="Auch B."/>
            <person name="Kono T."/>
            <person name="Mallez S."/>
            <person name="Becker A."/>
            <person name="Gohl D.M."/>
            <person name="Silverstein K.A.T."/>
            <person name="Koren S."/>
            <person name="Bechman K.B."/>
            <person name="Herman A."/>
            <person name="Abrahante J.E."/>
            <person name="Garbe J."/>
        </authorList>
    </citation>
    <scope>NUCLEOTIDE SEQUENCE</scope>
    <source>
        <strain evidence="6">Duluth1</strain>
        <tissue evidence="6">Whole animal</tissue>
    </source>
</reference>
<keyword evidence="1" id="KW-0732">Signal</keyword>
<evidence type="ECO:0000313" key="6">
    <source>
        <dbReference type="EMBL" id="KAH3800390.1"/>
    </source>
</evidence>
<keyword evidence="4" id="KW-0812">Transmembrane</keyword>
<dbReference type="PANTHER" id="PTHR14002:SF45">
    <property type="entry name" value="ZP DOMAIN-CONTAINING PROTEIN"/>
    <property type="match status" value="1"/>
</dbReference>
<keyword evidence="2" id="KW-1015">Disulfide bond</keyword>
<accession>A0A9D4J6L6</accession>